<evidence type="ECO:0000313" key="5">
    <source>
        <dbReference type="EMBL" id="CAA9462005.1"/>
    </source>
</evidence>
<dbReference type="InterPro" id="IPR010982">
    <property type="entry name" value="Lambda_DNA-bd_dom_sf"/>
</dbReference>
<keyword evidence="2" id="KW-0238">DNA-binding</keyword>
<dbReference type="PROSITE" id="PS00356">
    <property type="entry name" value="HTH_LACI_1"/>
    <property type="match status" value="1"/>
</dbReference>
<evidence type="ECO:0000256" key="2">
    <source>
        <dbReference type="ARBA" id="ARBA00023125"/>
    </source>
</evidence>
<proteinExistence type="predicted"/>
<dbReference type="CDD" id="cd06267">
    <property type="entry name" value="PBP1_LacI_sugar_binding-like"/>
    <property type="match status" value="1"/>
</dbReference>
<evidence type="ECO:0000259" key="4">
    <source>
        <dbReference type="PROSITE" id="PS50932"/>
    </source>
</evidence>
<dbReference type="SUPFAM" id="SSF47413">
    <property type="entry name" value="lambda repressor-like DNA-binding domains"/>
    <property type="match status" value="1"/>
</dbReference>
<gene>
    <name evidence="5" type="ORF">AVDCRST_MAG02-2483</name>
</gene>
<dbReference type="CDD" id="cd01392">
    <property type="entry name" value="HTH_LacI"/>
    <property type="match status" value="1"/>
</dbReference>
<keyword evidence="3" id="KW-0804">Transcription</keyword>
<dbReference type="InterPro" id="IPR028082">
    <property type="entry name" value="Peripla_BP_I"/>
</dbReference>
<feature type="domain" description="HTH lacI-type" evidence="4">
    <location>
        <begin position="20"/>
        <end position="74"/>
    </location>
</feature>
<dbReference type="PANTHER" id="PTHR30146">
    <property type="entry name" value="LACI-RELATED TRANSCRIPTIONAL REPRESSOR"/>
    <property type="match status" value="1"/>
</dbReference>
<evidence type="ECO:0000256" key="3">
    <source>
        <dbReference type="ARBA" id="ARBA00023163"/>
    </source>
</evidence>
<dbReference type="InterPro" id="IPR000843">
    <property type="entry name" value="HTH_LacI"/>
</dbReference>
<name>A0A6J4R233_9ACTN</name>
<protein>
    <submittedName>
        <fullName evidence="5">Transcriptional regulator, LacI family</fullName>
    </submittedName>
</protein>
<dbReference type="Gene3D" id="3.40.50.2300">
    <property type="match status" value="2"/>
</dbReference>
<evidence type="ECO:0000256" key="1">
    <source>
        <dbReference type="ARBA" id="ARBA00023015"/>
    </source>
</evidence>
<dbReference type="Pfam" id="PF13377">
    <property type="entry name" value="Peripla_BP_3"/>
    <property type="match status" value="1"/>
</dbReference>
<reference evidence="5" key="1">
    <citation type="submission" date="2020-02" db="EMBL/GenBank/DDBJ databases">
        <authorList>
            <person name="Meier V. D."/>
        </authorList>
    </citation>
    <scope>NUCLEOTIDE SEQUENCE</scope>
    <source>
        <strain evidence="5">AVDCRST_MAG02</strain>
    </source>
</reference>
<dbReference type="GO" id="GO:0003700">
    <property type="term" value="F:DNA-binding transcription factor activity"/>
    <property type="evidence" value="ECO:0007669"/>
    <property type="project" value="TreeGrafter"/>
</dbReference>
<sequence>MVALATIMSGVYIPGPGRRVTLRDVALEAGVSIKTASRVVNGEPTVNAAMASRVAEVVERLGYRPNELARGLKGRRSRTIGLVIADVSNPFMAICAQAIEGVARERGHALILCDSHADLRTEDAYVGLLTQRQVDGLLLVPARGHNAHLEAEQRAGLPVVAFDRPAEGVRTDTVLVENRAGARDATEHLIGHGHERIAFVGDVRHFYTARKRLEGYKEALEAANLEPLHSLDAHSVELGEEATKGFLEAPDRPTALFAANILTALGALRAIEDLGLRIPEDVAVIGFDDFELAHVLRPRFTLVRQPAAELGRRAAEMLFGRLDGQDHPEPRRLVLPTELVVRESCGCPAQPTP</sequence>
<dbReference type="EMBL" id="CADCVH010000080">
    <property type="protein sequence ID" value="CAA9462005.1"/>
    <property type="molecule type" value="Genomic_DNA"/>
</dbReference>
<dbReference type="SMART" id="SM00354">
    <property type="entry name" value="HTH_LACI"/>
    <property type="match status" value="1"/>
</dbReference>
<dbReference type="Gene3D" id="1.10.260.40">
    <property type="entry name" value="lambda repressor-like DNA-binding domains"/>
    <property type="match status" value="1"/>
</dbReference>
<keyword evidence="1" id="KW-0805">Transcription regulation</keyword>
<dbReference type="Pfam" id="PF00356">
    <property type="entry name" value="LacI"/>
    <property type="match status" value="1"/>
</dbReference>
<dbReference type="InterPro" id="IPR046335">
    <property type="entry name" value="LacI/GalR-like_sensor"/>
</dbReference>
<accession>A0A6J4R233</accession>
<organism evidence="5">
    <name type="scientific">uncultured Rubrobacteraceae bacterium</name>
    <dbReference type="NCBI Taxonomy" id="349277"/>
    <lineage>
        <taxon>Bacteria</taxon>
        <taxon>Bacillati</taxon>
        <taxon>Actinomycetota</taxon>
        <taxon>Rubrobacteria</taxon>
        <taxon>Rubrobacterales</taxon>
        <taxon>Rubrobacteraceae</taxon>
        <taxon>environmental samples</taxon>
    </lineage>
</organism>
<dbReference type="AlphaFoldDB" id="A0A6J4R233"/>
<dbReference type="GO" id="GO:0000976">
    <property type="term" value="F:transcription cis-regulatory region binding"/>
    <property type="evidence" value="ECO:0007669"/>
    <property type="project" value="TreeGrafter"/>
</dbReference>
<dbReference type="PANTHER" id="PTHR30146:SF109">
    <property type="entry name" value="HTH-TYPE TRANSCRIPTIONAL REGULATOR GALS"/>
    <property type="match status" value="1"/>
</dbReference>
<dbReference type="SUPFAM" id="SSF53822">
    <property type="entry name" value="Periplasmic binding protein-like I"/>
    <property type="match status" value="1"/>
</dbReference>
<dbReference type="PROSITE" id="PS50932">
    <property type="entry name" value="HTH_LACI_2"/>
    <property type="match status" value="1"/>
</dbReference>